<evidence type="ECO:0000256" key="1">
    <source>
        <dbReference type="SAM" id="MobiDB-lite"/>
    </source>
</evidence>
<feature type="region of interest" description="Disordered" evidence="1">
    <location>
        <begin position="23"/>
        <end position="53"/>
    </location>
</feature>
<dbReference type="EMBL" id="DF842191">
    <property type="protein sequence ID" value="GAT46265.1"/>
    <property type="molecule type" value="Genomic_DNA"/>
</dbReference>
<dbReference type="Proteomes" id="UP000815677">
    <property type="component" value="Unassembled WGS sequence"/>
</dbReference>
<keyword evidence="3" id="KW-1185">Reference proteome</keyword>
<feature type="compositionally biased region" description="Acidic residues" evidence="1">
    <location>
        <begin position="41"/>
        <end position="51"/>
    </location>
</feature>
<reference evidence="2" key="1">
    <citation type="submission" date="2014-09" db="EMBL/GenBank/DDBJ databases">
        <title>Genome sequence of the luminous mushroom Mycena chlorophos for searching fungal bioluminescence genes.</title>
        <authorList>
            <person name="Tanaka Y."/>
            <person name="Kasuga D."/>
            <person name="Oba Y."/>
            <person name="Hase S."/>
            <person name="Sato K."/>
            <person name="Oba Y."/>
            <person name="Sakakibara Y."/>
        </authorList>
    </citation>
    <scope>NUCLEOTIDE SEQUENCE</scope>
</reference>
<gene>
    <name evidence="2" type="ORF">MCHLO_03801</name>
</gene>
<accession>A0ABQ0L528</accession>
<proteinExistence type="predicted"/>
<name>A0ABQ0L528_MYCCL</name>
<protein>
    <submittedName>
        <fullName evidence="2">Uncharacterized protein</fullName>
    </submittedName>
</protein>
<organism evidence="2 3">
    <name type="scientific">Mycena chlorophos</name>
    <name type="common">Agaric fungus</name>
    <name type="synonym">Agaricus chlorophos</name>
    <dbReference type="NCBI Taxonomy" id="658473"/>
    <lineage>
        <taxon>Eukaryota</taxon>
        <taxon>Fungi</taxon>
        <taxon>Dikarya</taxon>
        <taxon>Basidiomycota</taxon>
        <taxon>Agaricomycotina</taxon>
        <taxon>Agaricomycetes</taxon>
        <taxon>Agaricomycetidae</taxon>
        <taxon>Agaricales</taxon>
        <taxon>Marasmiineae</taxon>
        <taxon>Mycenaceae</taxon>
        <taxon>Mycena</taxon>
    </lineage>
</organism>
<sequence length="177" mass="19840">MAAPAILELGSSDDEQPSLVIELTDSEDESRPAKPSFIDLSMDDSSSDEDSPPTALEYLEQRSSFVVNRVLFCVFAHPRQSVRRALPLTRHHLMGYALYALRMRDHARQTPERVPDLRHPVSELGNIIRFDVPPPRIDKIVSLIDRAASYIWEGVPDCTPIQPVVTGNPDVDWVPVS</sequence>
<evidence type="ECO:0000313" key="2">
    <source>
        <dbReference type="EMBL" id="GAT46265.1"/>
    </source>
</evidence>
<evidence type="ECO:0000313" key="3">
    <source>
        <dbReference type="Proteomes" id="UP000815677"/>
    </source>
</evidence>